<evidence type="ECO:0000313" key="3">
    <source>
        <dbReference type="Proteomes" id="UP000307602"/>
    </source>
</evidence>
<dbReference type="AlphaFoldDB" id="A0A4S1DXS1"/>
<sequence>MKNVIYLIIIGILTYSCSGGGDDSDTQAENKAPTKVSTLTYPTNNLLCITNVLDFQWEAASDPDGDPVSYVLEISQDNGFTAIDESFTVSNTNKTVTLDKGIAYYWRVKATDSKNLSSDYSSVYQFYTEGEGSLNHLPFAPELLSPELNTTISSGTVNLNWKANDVDDDSLTYDVFFGTENPPVNKEGDNQGENNLTVNINASTDYYWKVIVKDSNGGQTIGQVWSFSTQ</sequence>
<comment type="caution">
    <text evidence="2">The sequence shown here is derived from an EMBL/GenBank/DDBJ whole genome shotgun (WGS) entry which is preliminary data.</text>
</comment>
<dbReference type="PROSITE" id="PS51257">
    <property type="entry name" value="PROKAR_LIPOPROTEIN"/>
    <property type="match status" value="1"/>
</dbReference>
<proteinExistence type="predicted"/>
<dbReference type="PROSITE" id="PS50853">
    <property type="entry name" value="FN3"/>
    <property type="match status" value="1"/>
</dbReference>
<dbReference type="EMBL" id="SRSO01000009">
    <property type="protein sequence ID" value="TGV02967.1"/>
    <property type="molecule type" value="Genomic_DNA"/>
</dbReference>
<evidence type="ECO:0000313" key="2">
    <source>
        <dbReference type="EMBL" id="TGV02967.1"/>
    </source>
</evidence>
<dbReference type="SUPFAM" id="SSF49265">
    <property type="entry name" value="Fibronectin type III"/>
    <property type="match status" value="1"/>
</dbReference>
<protein>
    <recommendedName>
        <fullName evidence="1">Fibronectin type-III domain-containing protein</fullName>
    </recommendedName>
</protein>
<dbReference type="InterPro" id="IPR036116">
    <property type="entry name" value="FN3_sf"/>
</dbReference>
<dbReference type="Gene3D" id="2.60.40.10">
    <property type="entry name" value="Immunoglobulins"/>
    <property type="match status" value="2"/>
</dbReference>
<dbReference type="InterPro" id="IPR013783">
    <property type="entry name" value="Ig-like_fold"/>
</dbReference>
<dbReference type="InterPro" id="IPR003961">
    <property type="entry name" value="FN3_dom"/>
</dbReference>
<evidence type="ECO:0000259" key="1">
    <source>
        <dbReference type="PROSITE" id="PS50853"/>
    </source>
</evidence>
<accession>A0A4S1DXS1</accession>
<reference evidence="2 3" key="1">
    <citation type="submission" date="2019-04" db="EMBL/GenBank/DDBJ databases">
        <authorList>
            <person name="Liu A."/>
        </authorList>
    </citation>
    <scope>NUCLEOTIDE SEQUENCE [LARGE SCALE GENOMIC DNA]</scope>
    <source>
        <strain evidence="2 3">RZ03</strain>
    </source>
</reference>
<name>A0A4S1DXS1_9FLAO</name>
<feature type="domain" description="Fibronectin type-III" evidence="1">
    <location>
        <begin position="32"/>
        <end position="131"/>
    </location>
</feature>
<dbReference type="RefSeq" id="WP_135876709.1">
    <property type="nucleotide sequence ID" value="NZ_SRSO01000009.1"/>
</dbReference>
<dbReference type="OrthoDB" id="789771at2"/>
<gene>
    <name evidence="2" type="ORF">EM932_08235</name>
</gene>
<dbReference type="Proteomes" id="UP000307602">
    <property type="component" value="Unassembled WGS sequence"/>
</dbReference>
<keyword evidence="3" id="KW-1185">Reference proteome</keyword>
<organism evidence="2 3">
    <name type="scientific">Flavivirga rizhaonensis</name>
    <dbReference type="NCBI Taxonomy" id="2559571"/>
    <lineage>
        <taxon>Bacteria</taxon>
        <taxon>Pseudomonadati</taxon>
        <taxon>Bacteroidota</taxon>
        <taxon>Flavobacteriia</taxon>
        <taxon>Flavobacteriales</taxon>
        <taxon>Flavobacteriaceae</taxon>
        <taxon>Flavivirga</taxon>
    </lineage>
</organism>